<comment type="caution">
    <text evidence="1">The sequence shown here is derived from an EMBL/GenBank/DDBJ whole genome shotgun (WGS) entry which is preliminary data.</text>
</comment>
<keyword evidence="2" id="KW-1185">Reference proteome</keyword>
<dbReference type="Pfam" id="PF06107">
    <property type="entry name" value="DUF951"/>
    <property type="match status" value="1"/>
</dbReference>
<dbReference type="Proteomes" id="UP001431532">
    <property type="component" value="Unassembled WGS sequence"/>
</dbReference>
<reference evidence="1" key="1">
    <citation type="submission" date="2023-05" db="EMBL/GenBank/DDBJ databases">
        <title>Mariniplasma microaerophilum sp. nov., a novel anaerobic mollicute isolated from terrestrial mud volcano, Taman Peninsula, Russia.</title>
        <authorList>
            <person name="Khomyakova M.A."/>
            <person name="Merkel A.Y."/>
            <person name="Slobodkin A.I."/>
        </authorList>
    </citation>
    <scope>NUCLEOTIDE SEQUENCE</scope>
    <source>
        <strain evidence="1">M4Ah</strain>
    </source>
</reference>
<dbReference type="PANTHER" id="PTHR38455:SF1">
    <property type="entry name" value="DUF951 DOMAIN-CONTAINING PROTEIN"/>
    <property type="match status" value="1"/>
</dbReference>
<dbReference type="InterPro" id="IPR009296">
    <property type="entry name" value="DUF951"/>
</dbReference>
<dbReference type="PIRSF" id="PIRSF037263">
    <property type="entry name" value="DUF951_bac"/>
    <property type="match status" value="1"/>
</dbReference>
<protein>
    <submittedName>
        <fullName evidence="1">DUF951 domain-containing protein</fullName>
    </submittedName>
</protein>
<proteinExistence type="predicted"/>
<dbReference type="EMBL" id="JASCXW010000043">
    <property type="protein sequence ID" value="MDI6453670.1"/>
    <property type="molecule type" value="Genomic_DNA"/>
</dbReference>
<evidence type="ECO:0000313" key="2">
    <source>
        <dbReference type="Proteomes" id="UP001431532"/>
    </source>
</evidence>
<evidence type="ECO:0000313" key="1">
    <source>
        <dbReference type="EMBL" id="MDI6453670.1"/>
    </source>
</evidence>
<accession>A0AAW6U9W7</accession>
<dbReference type="AlphaFoldDB" id="A0AAW6U9W7"/>
<gene>
    <name evidence="1" type="ORF">QJ521_08840</name>
</gene>
<name>A0AAW6U9W7_9MOLU</name>
<dbReference type="PANTHER" id="PTHR38455">
    <property type="entry name" value="HYPOTHETICAL CYTOSOLIC PROTEIN"/>
    <property type="match status" value="1"/>
</dbReference>
<dbReference type="RefSeq" id="WP_282840114.1">
    <property type="nucleotide sequence ID" value="NZ_JASCXW010000043.1"/>
</dbReference>
<sequence length="62" mass="7377">MKYNIGDRIKTKKKHVCGFDEWEVLRVGAEIKIRCVKCNREVMVFKTELDKKVKTLVHIENQ</sequence>
<organism evidence="1 2">
    <name type="scientific">Peloplasma aerotolerans</name>
    <dbReference type="NCBI Taxonomy" id="3044389"/>
    <lineage>
        <taxon>Bacteria</taxon>
        <taxon>Bacillati</taxon>
        <taxon>Mycoplasmatota</taxon>
        <taxon>Mollicutes</taxon>
        <taxon>Acholeplasmatales</taxon>
        <taxon>Acholeplasmataceae</taxon>
        <taxon>Peloplasma</taxon>
    </lineage>
</organism>